<keyword evidence="1 3" id="KW-0378">Hydrolase</keyword>
<organism evidence="3 4">
    <name type="scientific">Aristophania vespae</name>
    <dbReference type="NCBI Taxonomy" id="2697033"/>
    <lineage>
        <taxon>Bacteria</taxon>
        <taxon>Pseudomonadati</taxon>
        <taxon>Pseudomonadota</taxon>
        <taxon>Alphaproteobacteria</taxon>
        <taxon>Acetobacterales</taxon>
        <taxon>Acetobacteraceae</taxon>
        <taxon>Aristophania</taxon>
    </lineage>
</organism>
<dbReference type="PANTHER" id="PTHR46118">
    <property type="entry name" value="PROTEIN ABHD11"/>
    <property type="match status" value="1"/>
</dbReference>
<sequence length="96" mass="10832">MRLSIHKQADPEDKQKKTVILLHGLLGRARNLGMLQRALSPFFNTIAFDLRSHGDSPHGLLDYHVMAKDVLETMDQLNISKASLIGHSMGERSQWP</sequence>
<evidence type="ECO:0000256" key="1">
    <source>
        <dbReference type="ARBA" id="ARBA00022801"/>
    </source>
</evidence>
<protein>
    <submittedName>
        <fullName evidence="3">Alpha/beta fold hydrolase</fullName>
    </submittedName>
</protein>
<feature type="domain" description="AB hydrolase-1" evidence="2">
    <location>
        <begin position="18"/>
        <end position="90"/>
    </location>
</feature>
<evidence type="ECO:0000259" key="2">
    <source>
        <dbReference type="Pfam" id="PF00561"/>
    </source>
</evidence>
<proteinExistence type="predicted"/>
<dbReference type="Pfam" id="PF00561">
    <property type="entry name" value="Abhydrolase_1"/>
    <property type="match status" value="1"/>
</dbReference>
<evidence type="ECO:0000313" key="4">
    <source>
        <dbReference type="Proteomes" id="UP000463975"/>
    </source>
</evidence>
<dbReference type="Gene3D" id="3.40.50.1820">
    <property type="entry name" value="alpha/beta hydrolase"/>
    <property type="match status" value="1"/>
</dbReference>
<dbReference type="InterPro" id="IPR000073">
    <property type="entry name" value="AB_hydrolase_1"/>
</dbReference>
<dbReference type="KEGG" id="bomb:GT348_08040"/>
<dbReference type="EMBL" id="CP047652">
    <property type="protein sequence ID" value="QHI96182.1"/>
    <property type="molecule type" value="Genomic_DNA"/>
</dbReference>
<dbReference type="PANTHER" id="PTHR46118:SF4">
    <property type="entry name" value="PROTEIN ABHD11"/>
    <property type="match status" value="1"/>
</dbReference>
<name>A0A6P1NKK7_9PROT</name>
<dbReference type="SUPFAM" id="SSF53474">
    <property type="entry name" value="alpha/beta-Hydrolases"/>
    <property type="match status" value="1"/>
</dbReference>
<dbReference type="RefSeq" id="WP_160619255.1">
    <property type="nucleotide sequence ID" value="NZ_CP047652.1"/>
</dbReference>
<reference evidence="3 4" key="1">
    <citation type="submission" date="2020-01" db="EMBL/GenBank/DDBJ databases">
        <title>Genome sequencing of strain KACC 21507.</title>
        <authorList>
            <person name="Heo J."/>
            <person name="Kim S.-J."/>
            <person name="Kim J.-S."/>
            <person name="Hong S.-B."/>
            <person name="Kwon S.-W."/>
        </authorList>
    </citation>
    <scope>NUCLEOTIDE SEQUENCE [LARGE SCALE GENOMIC DNA]</scope>
    <source>
        <strain evidence="3 4">KACC 21507</strain>
    </source>
</reference>
<accession>A0A6P1NKK7</accession>
<gene>
    <name evidence="3" type="ORF">GT348_08040</name>
</gene>
<dbReference type="InterPro" id="IPR029058">
    <property type="entry name" value="AB_hydrolase_fold"/>
</dbReference>
<dbReference type="Proteomes" id="UP000463975">
    <property type="component" value="Chromosome"/>
</dbReference>
<dbReference type="AlphaFoldDB" id="A0A6P1NKK7"/>
<evidence type="ECO:0000313" key="3">
    <source>
        <dbReference type="EMBL" id="QHI96182.1"/>
    </source>
</evidence>
<dbReference type="GO" id="GO:0016787">
    <property type="term" value="F:hydrolase activity"/>
    <property type="evidence" value="ECO:0007669"/>
    <property type="project" value="UniProtKB-KW"/>
</dbReference>
<keyword evidence="4" id="KW-1185">Reference proteome</keyword>